<protein>
    <recommendedName>
        <fullName evidence="3">RNase H type-1 domain-containing protein</fullName>
    </recommendedName>
</protein>
<feature type="non-terminal residue" evidence="1">
    <location>
        <position position="54"/>
    </location>
</feature>
<accession>A0A4Y2SKK3</accession>
<sequence>MENKTGSAFLVMEEHTTKYEQMAQLRLFKTVVQAELFAIQEACLWANKTNQQIK</sequence>
<reference evidence="1 2" key="1">
    <citation type="journal article" date="2019" name="Sci. Rep.">
        <title>Orb-weaving spider Araneus ventricosus genome elucidates the spidroin gene catalogue.</title>
        <authorList>
            <person name="Kono N."/>
            <person name="Nakamura H."/>
            <person name="Ohtoshi R."/>
            <person name="Moran D.A.P."/>
            <person name="Shinohara A."/>
            <person name="Yoshida Y."/>
            <person name="Fujiwara M."/>
            <person name="Mori M."/>
            <person name="Tomita M."/>
            <person name="Arakawa K."/>
        </authorList>
    </citation>
    <scope>NUCLEOTIDE SEQUENCE [LARGE SCALE GENOMIC DNA]</scope>
</reference>
<dbReference type="Proteomes" id="UP000499080">
    <property type="component" value="Unassembled WGS sequence"/>
</dbReference>
<evidence type="ECO:0008006" key="3">
    <source>
        <dbReference type="Google" id="ProtNLM"/>
    </source>
</evidence>
<keyword evidence="2" id="KW-1185">Reference proteome</keyword>
<proteinExistence type="predicted"/>
<dbReference type="OrthoDB" id="6515318at2759"/>
<gene>
    <name evidence="1" type="ORF">AVEN_80421_1</name>
</gene>
<dbReference type="EMBL" id="BGPR01021925">
    <property type="protein sequence ID" value="GBN87695.1"/>
    <property type="molecule type" value="Genomic_DNA"/>
</dbReference>
<evidence type="ECO:0000313" key="2">
    <source>
        <dbReference type="Proteomes" id="UP000499080"/>
    </source>
</evidence>
<organism evidence="1 2">
    <name type="scientific">Araneus ventricosus</name>
    <name type="common">Orbweaver spider</name>
    <name type="synonym">Epeira ventricosa</name>
    <dbReference type="NCBI Taxonomy" id="182803"/>
    <lineage>
        <taxon>Eukaryota</taxon>
        <taxon>Metazoa</taxon>
        <taxon>Ecdysozoa</taxon>
        <taxon>Arthropoda</taxon>
        <taxon>Chelicerata</taxon>
        <taxon>Arachnida</taxon>
        <taxon>Araneae</taxon>
        <taxon>Araneomorphae</taxon>
        <taxon>Entelegynae</taxon>
        <taxon>Araneoidea</taxon>
        <taxon>Araneidae</taxon>
        <taxon>Araneus</taxon>
    </lineage>
</organism>
<comment type="caution">
    <text evidence="1">The sequence shown here is derived from an EMBL/GenBank/DDBJ whole genome shotgun (WGS) entry which is preliminary data.</text>
</comment>
<name>A0A4Y2SKK3_ARAVE</name>
<evidence type="ECO:0000313" key="1">
    <source>
        <dbReference type="EMBL" id="GBN87695.1"/>
    </source>
</evidence>
<dbReference type="AlphaFoldDB" id="A0A4Y2SKK3"/>